<evidence type="ECO:0000256" key="5">
    <source>
        <dbReference type="ARBA" id="ARBA00022723"/>
    </source>
</evidence>
<dbReference type="GO" id="GO:0006121">
    <property type="term" value="P:mitochondrial electron transport, succinate to ubiquinone"/>
    <property type="evidence" value="ECO:0007669"/>
    <property type="project" value="TreeGrafter"/>
</dbReference>
<dbReference type="EMBL" id="KQ982294">
    <property type="protein sequence ID" value="KYQ58382.1"/>
    <property type="molecule type" value="Genomic_DNA"/>
</dbReference>
<dbReference type="UniPathway" id="UPA00223">
    <property type="reaction ID" value="UER01006"/>
</dbReference>
<feature type="region of interest" description="Disordered" evidence="21">
    <location>
        <begin position="1350"/>
        <end position="1389"/>
    </location>
</feature>
<dbReference type="PROSITE" id="PS00504">
    <property type="entry name" value="FRD_SDH_FAD_BINDING"/>
    <property type="match status" value="1"/>
</dbReference>
<comment type="catalytic activity">
    <reaction evidence="20">
        <text>a quinone + succinate = fumarate + a quinol</text>
        <dbReference type="Rhea" id="RHEA:40523"/>
        <dbReference type="ChEBI" id="CHEBI:24646"/>
        <dbReference type="ChEBI" id="CHEBI:29806"/>
        <dbReference type="ChEBI" id="CHEBI:30031"/>
        <dbReference type="ChEBI" id="CHEBI:132124"/>
        <dbReference type="EC" id="1.3.5.1"/>
    </reaction>
</comment>
<dbReference type="SUPFAM" id="SSF51905">
    <property type="entry name" value="FAD/NAD(P)-binding domain"/>
    <property type="match status" value="1"/>
</dbReference>
<name>A0A151XDD1_9HYME</name>
<evidence type="ECO:0000256" key="3">
    <source>
        <dbReference type="ARBA" id="ARBA00022448"/>
    </source>
</evidence>
<proteinExistence type="inferred from homology"/>
<evidence type="ECO:0000313" key="24">
    <source>
        <dbReference type="Proteomes" id="UP000075809"/>
    </source>
</evidence>
<accession>A0A151XDD1</accession>
<dbReference type="InterPro" id="IPR049899">
    <property type="entry name" value="Znf_C2HC_C3H"/>
</dbReference>
<comment type="subcellular location">
    <subcellularLocation>
        <location evidence="1 20">Mitochondrion inner membrane</location>
        <topology evidence="1 20">Peripheral membrane protein</topology>
        <orientation evidence="1 20">Matrix side</orientation>
    </subcellularLocation>
</comment>
<evidence type="ECO:0000256" key="16">
    <source>
        <dbReference type="PIRSR" id="PIRSR611281-2"/>
    </source>
</evidence>
<feature type="compositionally biased region" description="Basic and acidic residues" evidence="21">
    <location>
        <begin position="1499"/>
        <end position="1508"/>
    </location>
</feature>
<keyword evidence="4 17" id="KW-0285">Flavoprotein</keyword>
<dbReference type="InterPro" id="IPR003952">
    <property type="entry name" value="FRD_SDH_FAD_BS"/>
</dbReference>
<dbReference type="Gene3D" id="3.50.50.60">
    <property type="entry name" value="FAD/NAD(P)-binding domain"/>
    <property type="match status" value="1"/>
</dbReference>
<dbReference type="InterPro" id="IPR030664">
    <property type="entry name" value="SdhA/FrdA/AprA"/>
</dbReference>
<dbReference type="SUPFAM" id="SSF56425">
    <property type="entry name" value="Succinate dehydrogenase/fumarate reductase flavoprotein, catalytic domain"/>
    <property type="match status" value="1"/>
</dbReference>
<evidence type="ECO:0000256" key="15">
    <source>
        <dbReference type="PIRSR" id="PIRSR611281-1"/>
    </source>
</evidence>
<evidence type="ECO:0000256" key="6">
    <source>
        <dbReference type="ARBA" id="ARBA00022771"/>
    </source>
</evidence>
<dbReference type="FunFam" id="1.20.58.100:FF:000001">
    <property type="entry name" value="Succinate dehydrogenase flavoprotein subunit (SdhA)"/>
    <property type="match status" value="1"/>
</dbReference>
<evidence type="ECO:0000259" key="22">
    <source>
        <dbReference type="PROSITE" id="PS52027"/>
    </source>
</evidence>
<dbReference type="InterPro" id="IPR015939">
    <property type="entry name" value="Fum_Rdtase/Succ_DH_flav-like_C"/>
</dbReference>
<feature type="domain" description="C2HC/C3H-type" evidence="22">
    <location>
        <begin position="55"/>
        <end position="84"/>
    </location>
</feature>
<dbReference type="InterPro" id="IPR037099">
    <property type="entry name" value="Fum_R/Succ_DH_flav-like_C_sf"/>
</dbReference>
<organism evidence="23 24">
    <name type="scientific">Mycetomoellerius zeteki</name>
    <dbReference type="NCBI Taxonomy" id="64791"/>
    <lineage>
        <taxon>Eukaryota</taxon>
        <taxon>Metazoa</taxon>
        <taxon>Ecdysozoa</taxon>
        <taxon>Arthropoda</taxon>
        <taxon>Hexapoda</taxon>
        <taxon>Insecta</taxon>
        <taxon>Pterygota</taxon>
        <taxon>Neoptera</taxon>
        <taxon>Endopterygota</taxon>
        <taxon>Hymenoptera</taxon>
        <taxon>Apocrita</taxon>
        <taxon>Aculeata</taxon>
        <taxon>Formicoidea</taxon>
        <taxon>Formicidae</taxon>
        <taxon>Myrmicinae</taxon>
        <taxon>Mycetomoellerius</taxon>
    </lineage>
</organism>
<dbReference type="FunFam" id="3.90.700.10:FF:000001">
    <property type="entry name" value="Mitochondrial succinate dehydrogenase flavoprotein subunit"/>
    <property type="match status" value="1"/>
</dbReference>
<dbReference type="GO" id="GO:0006099">
    <property type="term" value="P:tricarboxylic acid cycle"/>
    <property type="evidence" value="ECO:0007669"/>
    <property type="project" value="UniProtKB-UniPathway"/>
</dbReference>
<feature type="region of interest" description="Disordered" evidence="21">
    <location>
        <begin position="1440"/>
        <end position="1481"/>
    </location>
</feature>
<keyword evidence="24" id="KW-1185">Reference proteome</keyword>
<feature type="binding site" evidence="16">
    <location>
        <position position="1826"/>
    </location>
    <ligand>
        <name>substrate</name>
    </ligand>
</feature>
<feature type="binding site" evidence="16">
    <location>
        <position position="1925"/>
    </location>
    <ligand>
        <name>substrate</name>
    </ligand>
</feature>
<keyword evidence="9" id="KW-0862">Zinc</keyword>
<keyword evidence="10 20" id="KW-0809">Transit peptide</keyword>
<dbReference type="InterPro" id="IPR027477">
    <property type="entry name" value="Succ_DH/fumarate_Rdtase_cat_sf"/>
</dbReference>
<evidence type="ECO:0000256" key="20">
    <source>
        <dbReference type="RuleBase" id="RU362051"/>
    </source>
</evidence>
<feature type="region of interest" description="Disordered" evidence="21">
    <location>
        <begin position="89"/>
        <end position="124"/>
    </location>
</feature>
<dbReference type="PROSITE" id="PS52027">
    <property type="entry name" value="ZF_C2HC_C3H"/>
    <property type="match status" value="1"/>
</dbReference>
<evidence type="ECO:0000256" key="8">
    <source>
        <dbReference type="ARBA" id="ARBA00022827"/>
    </source>
</evidence>
<dbReference type="InterPro" id="IPR003953">
    <property type="entry name" value="FAD-dep_OxRdtase_2_FAD-bd"/>
</dbReference>
<feature type="compositionally biased region" description="Low complexity" evidence="21">
    <location>
        <begin position="919"/>
        <end position="928"/>
    </location>
</feature>
<dbReference type="InterPro" id="IPR011281">
    <property type="entry name" value="Succ_DH_flav_su_fwd"/>
</dbReference>
<feature type="binding site" evidence="16">
    <location>
        <position position="1969"/>
    </location>
    <ligand>
        <name>substrate</name>
    </ligand>
</feature>
<feature type="binding site" evidence="17">
    <location>
        <begin position="1586"/>
        <end position="1591"/>
    </location>
    <ligand>
        <name>FAD</name>
        <dbReference type="ChEBI" id="CHEBI:57692"/>
    </ligand>
</feature>
<evidence type="ECO:0000256" key="2">
    <source>
        <dbReference type="ARBA" id="ARBA00008040"/>
    </source>
</evidence>
<dbReference type="NCBIfam" id="TIGR01816">
    <property type="entry name" value="sdhA_forward"/>
    <property type="match status" value="1"/>
</dbReference>
<keyword evidence="5" id="KW-0479">Metal-binding</keyword>
<keyword evidence="11 20" id="KW-0249">Electron transport</keyword>
<feature type="binding site" evidence="16">
    <location>
        <position position="1814"/>
    </location>
    <ligand>
        <name>substrate</name>
    </ligand>
</feature>
<keyword evidence="3 20" id="KW-0813">Transport</keyword>
<feature type="region of interest" description="Disordered" evidence="21">
    <location>
        <begin position="227"/>
        <end position="246"/>
    </location>
</feature>
<dbReference type="NCBIfam" id="TIGR01812">
    <property type="entry name" value="sdhA_frdA_Gneg"/>
    <property type="match status" value="1"/>
</dbReference>
<feature type="compositionally biased region" description="Polar residues" evidence="21">
    <location>
        <begin position="1371"/>
        <end position="1385"/>
    </location>
</feature>
<feature type="binding site" evidence="17">
    <location>
        <begin position="1609"/>
        <end position="1624"/>
    </location>
    <ligand>
        <name>FAD</name>
        <dbReference type="ChEBI" id="CHEBI:57692"/>
    </ligand>
</feature>
<evidence type="ECO:0000256" key="17">
    <source>
        <dbReference type="PIRSR" id="PIRSR611281-3"/>
    </source>
</evidence>
<dbReference type="EC" id="1.3.5.1" evidence="20"/>
<evidence type="ECO:0000256" key="12">
    <source>
        <dbReference type="ARBA" id="ARBA00023002"/>
    </source>
</evidence>
<feature type="compositionally biased region" description="Polar residues" evidence="21">
    <location>
        <begin position="900"/>
        <end position="915"/>
    </location>
</feature>
<keyword evidence="6 19" id="KW-0863">Zinc-finger</keyword>
<evidence type="ECO:0000256" key="1">
    <source>
        <dbReference type="ARBA" id="ARBA00004443"/>
    </source>
</evidence>
<dbReference type="Gene3D" id="4.10.80.40">
    <property type="entry name" value="succinate dehydrogenase protein domain"/>
    <property type="match status" value="1"/>
</dbReference>
<dbReference type="Pfam" id="PF00890">
    <property type="entry name" value="FAD_binding_2"/>
    <property type="match status" value="1"/>
</dbReference>
<keyword evidence="7" id="KW-0999">Mitochondrion inner membrane</keyword>
<dbReference type="Gene3D" id="1.20.58.100">
    <property type="entry name" value="Fumarate reductase/succinate dehydrogenase flavoprotein-like, C-terminal domain"/>
    <property type="match status" value="1"/>
</dbReference>
<evidence type="ECO:0000256" key="9">
    <source>
        <dbReference type="ARBA" id="ARBA00022833"/>
    </source>
</evidence>
<evidence type="ECO:0000256" key="21">
    <source>
        <dbReference type="SAM" id="MobiDB-lite"/>
    </source>
</evidence>
<dbReference type="GO" id="GO:0009055">
    <property type="term" value="F:electron transfer activity"/>
    <property type="evidence" value="ECO:0007669"/>
    <property type="project" value="TreeGrafter"/>
</dbReference>
<dbReference type="Pfam" id="PF02910">
    <property type="entry name" value="Succ_DH_flav_C"/>
    <property type="match status" value="1"/>
</dbReference>
<dbReference type="Gene3D" id="3.90.700.10">
    <property type="entry name" value="Succinate dehydrogenase/fumarate reductase flavoprotein, catalytic domain"/>
    <property type="match status" value="1"/>
</dbReference>
<feature type="binding site" evidence="17">
    <location>
        <begin position="1974"/>
        <end position="1975"/>
    </location>
    <ligand>
        <name>FAD</name>
        <dbReference type="ChEBI" id="CHEBI:57692"/>
    </ligand>
</feature>
<sequence>MLCCVPKRLADGGPFYDETLFHDGILFHDETGNNPPSSIREIQIELFPKDALSPILFPCAICARTFTLQSLEKHARICERAAAKKRKPFDSAKQRIQGTELAEFQPKQEIRRHQQDERSRSTWKKTHDDFLRTIREARGDVMDSRKQCNSLISSGAPTRANEKGTCPTCNRQFGIKAYDRHVAWCKDRVTRMPMSPATNLAKERLEARMRYRAPTLKNRRAINREKYSPGSAANQAAKASLSSPALVKPKETISSISCNRESPVKQKPAIMRRPGQLKDSPPSSGPIKSRLVDRMNRPPEDHDCLLTSTSCRSLHPAISSRRSLYLPVPPTRPKTNDLVSSNKIASPITSSRKQFNQNEMIFQRIQNDDTRNREICSARMQNIVSARSQGHPRINDIAVNNKTLGITVQPCRIHMNMQKDDQLVTWKQISRKKDNFQADDPVINHNFSREFQLLDLDRLCNREEGNENRNKTEGDLSIIEDNFIRIDKDSKVDKVKNNDNITWLSGIQNLNQTYLIKNSEDIEPSEIFHSKWKPIKHSPRVEFYLKDKEDEIKIRKTKIEQVKELKMCIKDKENDNIPVECKVEKLKTNNKSIKNIQKINSEKIEVVAHTTEELNINTIEKNRRVASYEETKITENDIEKIEINTSIKEGTKEIEKINIADITELDKLNVYKEDKKGRQITMNEIIIENTKYTKEIEQNLSESDQLIKSSLFNVTHSTASNVSKKKNFIDQSQDCLNSKDEVPHCESDTRYNNSLELKESIATFICDQPNINEITSLNNSNNQADCNSSPENETLACQSRNSLDLIENIKKISFPASSPIVTPKKNCTRNVEEIKIDEERYENGLTNICNKKPKRNSKKLKCEVYSLPQNSEIADGNYLNASMNKISLHVKNNRQFQEKNFSSDNIGNIENNTKNGKTDFNTDSDNSCSNNKSSLLDRSIIKAEITTAEGLRKKNVDSEFDYGSDNTVLVEEYNRRSTDGLGSSVTLTDYAEEQSQCRGSEIFLNAGMNFPKCAYGAAKRAAREQSVNSIEMKHRIKESMNLLRGSTDSLISSVEFVELASIRRPKANCAYEQEIIEIIRPNKRYKVFKDLPDIKGDAAEMKEDSEGSYWERTSKISQNRLTNLYPTCHMEYKLTKRNPRVRILPPVLNPFSINQRKVELETRPAWCNYVRRRPDFNLVLKARTGTCKDYDPFLLAEQQMNDLLSDTSDQSITGSPKVQQTRDTLYPLSHSSAFVKYPPTDKRSSLIMPPTEFDDLLSNFSSDSTETNSISREVFLKPNLAGKDATDSAASKPVRELGRRVIIDKSKALGVDERRGVVSADRSRKIFDKDTLRNTGSLINRSNSIRASSAPRINSGLERKASGGIRKGSRNVESQKSSDQSLNQRNNNYSSLSGSNLSLNSIISSSELDVKRSNSMFDELMTSFEEDAFPGLRSFLNNESFDLSSPGGDRQRNGSLISDEELSSPDSYKPQDHSKLSNDSAYNSLNRKYSHHGRSANDVIDRLDEDVPRNGTSPTQTMTKCKMSKFCHECGQRFPETAKFCCECGVKRLAFFHVNVSPAEKAKCGVEKGGSNYPLIDHCYDVVIVGAGGAGLRAAFGLGKKGYRVAVVSKLFPTRSHTVAAQGGINAAIADQQKDNWLYHMYDTVKGSDWLGDQDAIHLLAREAPRAVYELENYGCPFSRTEDGRIYQRAFGGQSLKFGKGGQAKRTCAVADRTGHAVLHTLYGQSLRYDVHYFVEYFALDLLMHGRCCKGILAWELETGLLHRFRAHHTVIATGGAERCYFSCTAAHACTGDGMAIACRAGLPLQDMEFIQFHPTGIYGSGILITEGSRGEGGKLINSMGEFFMEKYAPVAKDLASRDVVSRAMTMEILNGRGVGEKKDHIYLQLTHLPAELIRERLPGISHLAWVFAGVDVTKQPIPVIPTVHYNMGGIPTNWRAQVLTRENEEDISIEGLWAAGETACASVHGANRLGANSLLEIVVFGKAIADQIDCIARPGERHGDLSSDIGEQSICRFDATRYAKGCVPVAELREEMQRTMQKYCGVFRTCDILQRGCREMSRLYTCDLPDLCVQDQSLIWNTELVEALELQNMMLVCMHTVYAAENRKESRGSHAREDFKDRIDEYDYTKPLEGQKKRPYTEHWRKHSLTWAQEDGTIYISYRPVIDTTLDETEAQHVPPAVRAY</sequence>
<dbReference type="InterPro" id="IPR014006">
    <property type="entry name" value="Succ_Dhase_FrdA_Gneg"/>
</dbReference>
<comment type="pathway">
    <text evidence="20">Carbohydrate metabolism; tricarboxylic acid cycle; fumarate from succinate (eukaryal route): step 1/1.</text>
</comment>
<feature type="active site" description="Proton acceptor" evidence="15">
    <location>
        <position position="1858"/>
    </location>
</feature>
<dbReference type="Proteomes" id="UP000075809">
    <property type="component" value="Unassembled WGS sequence"/>
</dbReference>
<keyword evidence="12 20" id="KW-0560">Oxidoreductase</keyword>
<protein>
    <recommendedName>
        <fullName evidence="20">Succinate dehydrogenase [ubiquinone] flavoprotein subunit, mitochondrial</fullName>
        <ecNumber evidence="20">1.3.5.1</ecNumber>
    </recommendedName>
</protein>
<dbReference type="FunFam" id="4.10.80.40:FF:000004">
    <property type="entry name" value="Succinate dehydrogenase [ubiquinone] flavoprotein subunit, mitochondrial"/>
    <property type="match status" value="1"/>
</dbReference>
<comment type="cofactor">
    <cofactor evidence="17">
        <name>FAD</name>
        <dbReference type="ChEBI" id="CHEBI:57692"/>
    </cofactor>
    <text evidence="17">Flavinylated by SdhE, about 5% flavinylation occurs in the absence of SdhE.</text>
</comment>
<dbReference type="GO" id="GO:0008270">
    <property type="term" value="F:zinc ion binding"/>
    <property type="evidence" value="ECO:0007669"/>
    <property type="project" value="UniProtKB-KW"/>
</dbReference>
<feature type="region of interest" description="Disordered" evidence="21">
    <location>
        <begin position="1496"/>
        <end position="1515"/>
    </location>
</feature>
<evidence type="ECO:0000313" key="23">
    <source>
        <dbReference type="EMBL" id="KYQ58382.1"/>
    </source>
</evidence>
<evidence type="ECO:0000256" key="11">
    <source>
        <dbReference type="ARBA" id="ARBA00022982"/>
    </source>
</evidence>
<comment type="function">
    <text evidence="20">Flavoprotein (FP) subunit of succinate dehydrogenase (SDH) that is involved in complex II of the mitochondrial electron transport chain and is responsible for transferring electrons from succinate to ubiquinone (coenzyme Q).</text>
</comment>
<evidence type="ECO:0000256" key="7">
    <source>
        <dbReference type="ARBA" id="ARBA00022792"/>
    </source>
</evidence>
<keyword evidence="20" id="KW-0816">Tricarboxylic acid cycle</keyword>
<evidence type="ECO:0000256" key="19">
    <source>
        <dbReference type="PROSITE-ProRule" id="PRU01371"/>
    </source>
</evidence>
<dbReference type="STRING" id="64791.A0A151XDD1"/>
<dbReference type="PANTHER" id="PTHR11632:SF51">
    <property type="entry name" value="SUCCINATE DEHYDROGENASE [UBIQUINONE] FLAVOPROTEIN SUBUNIT, MITOCHONDRIAL"/>
    <property type="match status" value="1"/>
</dbReference>
<feature type="compositionally biased region" description="Basic and acidic residues" evidence="21">
    <location>
        <begin position="106"/>
        <end position="124"/>
    </location>
</feature>
<dbReference type="InterPro" id="IPR036188">
    <property type="entry name" value="FAD/NAD-bd_sf"/>
</dbReference>
<gene>
    <name evidence="23" type="ORF">ALC60_02803</name>
</gene>
<evidence type="ECO:0000256" key="4">
    <source>
        <dbReference type="ARBA" id="ARBA00022630"/>
    </source>
</evidence>
<dbReference type="GO" id="GO:0005743">
    <property type="term" value="C:mitochondrial inner membrane"/>
    <property type="evidence" value="ECO:0007669"/>
    <property type="project" value="UniProtKB-SubCell"/>
</dbReference>
<feature type="region of interest" description="Disordered" evidence="21">
    <location>
        <begin position="900"/>
        <end position="928"/>
    </location>
</feature>
<feature type="binding site" evidence="17">
    <location>
        <position position="1958"/>
    </location>
    <ligand>
        <name>FAD</name>
        <dbReference type="ChEBI" id="CHEBI:57692"/>
    </ligand>
</feature>
<evidence type="ECO:0000256" key="10">
    <source>
        <dbReference type="ARBA" id="ARBA00022946"/>
    </source>
</evidence>
<dbReference type="Pfam" id="PF13913">
    <property type="entry name" value="zf-C2HC_2"/>
    <property type="match status" value="2"/>
</dbReference>
<keyword evidence="8 17" id="KW-0274">FAD</keyword>
<keyword evidence="13" id="KW-0496">Mitochondrion</keyword>
<comment type="similarity">
    <text evidence="2 20">Belongs to the FAD-dependent oxidoreductase 2 family. FRD/SDH subfamily.</text>
</comment>
<dbReference type="PANTHER" id="PTHR11632">
    <property type="entry name" value="SUCCINATE DEHYDROGENASE 2 FLAVOPROTEIN SUBUNIT"/>
    <property type="match status" value="1"/>
</dbReference>
<dbReference type="SUPFAM" id="SSF46977">
    <property type="entry name" value="Succinate dehydrogenase/fumarate reductase flavoprotein C-terminal domain"/>
    <property type="match status" value="1"/>
</dbReference>
<dbReference type="GO" id="GO:0008177">
    <property type="term" value="F:succinate dehydrogenase (quinone) activity"/>
    <property type="evidence" value="ECO:0007669"/>
    <property type="project" value="UniProtKB-EC"/>
</dbReference>
<evidence type="ECO:0000256" key="18">
    <source>
        <dbReference type="PIRSR" id="PIRSR611281-4"/>
    </source>
</evidence>
<reference evidence="23 24" key="1">
    <citation type="submission" date="2015-09" db="EMBL/GenBank/DDBJ databases">
        <title>Trachymyrmex zeteki WGS genome.</title>
        <authorList>
            <person name="Nygaard S."/>
            <person name="Hu H."/>
            <person name="Boomsma J."/>
            <person name="Zhang G."/>
        </authorList>
    </citation>
    <scope>NUCLEOTIDE SEQUENCE [LARGE SCALE GENOMIC DNA]</scope>
    <source>
        <strain evidence="23">Tzet28-1</strain>
        <tissue evidence="23">Whole body</tissue>
    </source>
</reference>
<evidence type="ECO:0000256" key="14">
    <source>
        <dbReference type="ARBA" id="ARBA00023136"/>
    </source>
</evidence>
<feature type="binding site" evidence="17">
    <location>
        <position position="1793"/>
    </location>
    <ligand>
        <name>FAD</name>
        <dbReference type="ChEBI" id="CHEBI:57692"/>
    </ligand>
</feature>
<evidence type="ECO:0000256" key="13">
    <source>
        <dbReference type="ARBA" id="ARBA00023128"/>
    </source>
</evidence>
<feature type="modified residue" description="Tele-8alpha-FAD histidine" evidence="18">
    <location>
        <position position="1617"/>
    </location>
</feature>
<keyword evidence="23" id="KW-0830">Ubiquinone</keyword>
<keyword evidence="14 20" id="KW-0472">Membrane</keyword>
<dbReference type="GO" id="GO:0050660">
    <property type="term" value="F:flavin adenine dinucleotide binding"/>
    <property type="evidence" value="ECO:0007669"/>
    <property type="project" value="InterPro"/>
</dbReference>